<evidence type="ECO:0000313" key="1">
    <source>
        <dbReference type="Ensembl" id="ENSPSTP00000018757.1"/>
    </source>
</evidence>
<protein>
    <submittedName>
        <fullName evidence="1">Uncharacterized protein</fullName>
    </submittedName>
</protein>
<sequence>MPDGCMWVGAFLCSDHNTNSILGSAQEFLKTTGGGSWGEDSRVTG</sequence>
<dbReference type="Proteomes" id="UP000694428">
    <property type="component" value="Unplaced"/>
</dbReference>
<dbReference type="AlphaFoldDB" id="A0A8C9FP25"/>
<dbReference type="Ensembl" id="ENSPSTT00000016433.1">
    <property type="protein sequence ID" value="ENSPSTP00000015672.1"/>
    <property type="gene ID" value="ENSPSTG00000011119.1"/>
</dbReference>
<accession>A0A8C9FP25</accession>
<proteinExistence type="predicted"/>
<dbReference type="Ensembl" id="ENSPSTT00000019650.1">
    <property type="protein sequence ID" value="ENSPSTP00000018757.1"/>
    <property type="gene ID" value="ENSPSTG00000013494.1"/>
</dbReference>
<organism evidence="1 2">
    <name type="scientific">Pavo cristatus</name>
    <name type="common">Indian peafowl</name>
    <name type="synonym">Blue peafowl</name>
    <dbReference type="NCBI Taxonomy" id="9049"/>
    <lineage>
        <taxon>Eukaryota</taxon>
        <taxon>Metazoa</taxon>
        <taxon>Chordata</taxon>
        <taxon>Craniata</taxon>
        <taxon>Vertebrata</taxon>
        <taxon>Euteleostomi</taxon>
        <taxon>Archelosauria</taxon>
        <taxon>Archosauria</taxon>
        <taxon>Dinosauria</taxon>
        <taxon>Saurischia</taxon>
        <taxon>Theropoda</taxon>
        <taxon>Coelurosauria</taxon>
        <taxon>Aves</taxon>
        <taxon>Neognathae</taxon>
        <taxon>Galloanserae</taxon>
        <taxon>Galliformes</taxon>
        <taxon>Phasianidae</taxon>
        <taxon>Phasianinae</taxon>
        <taxon>Pavo</taxon>
    </lineage>
</organism>
<name>A0A8C9FP25_PAVCR</name>
<reference evidence="1" key="1">
    <citation type="submission" date="2025-05" db="UniProtKB">
        <authorList>
            <consortium name="Ensembl"/>
        </authorList>
    </citation>
    <scope>IDENTIFICATION</scope>
</reference>
<evidence type="ECO:0000313" key="2">
    <source>
        <dbReference type="Proteomes" id="UP000694428"/>
    </source>
</evidence>
<keyword evidence="2" id="KW-1185">Reference proteome</keyword>